<dbReference type="Ensembl" id="ENSNFUT00015052013.1">
    <property type="protein sequence ID" value="ENSNFUP00015049870.1"/>
    <property type="gene ID" value="ENSNFUG00015023461.1"/>
</dbReference>
<feature type="domain" description="Reverse transcriptase" evidence="3">
    <location>
        <begin position="134"/>
        <end position="310"/>
    </location>
</feature>
<dbReference type="InterPro" id="IPR002156">
    <property type="entry name" value="RNaseH_domain"/>
</dbReference>
<evidence type="ECO:0000259" key="3">
    <source>
        <dbReference type="PROSITE" id="PS50878"/>
    </source>
</evidence>
<dbReference type="Proteomes" id="UP000694548">
    <property type="component" value="Chromosome sgr04"/>
</dbReference>
<proteinExistence type="inferred from homology"/>
<feature type="domain" description="RNase H type-1" evidence="4">
    <location>
        <begin position="532"/>
        <end position="680"/>
    </location>
</feature>
<dbReference type="PANTHER" id="PTHR33064">
    <property type="entry name" value="POL PROTEIN"/>
    <property type="match status" value="1"/>
</dbReference>
<dbReference type="InterPro" id="IPR001584">
    <property type="entry name" value="Integrase_cat-core"/>
</dbReference>
<reference evidence="6" key="1">
    <citation type="submission" date="2014-08" db="EMBL/GenBank/DDBJ databases">
        <authorList>
            <person name="Senf B."/>
            <person name="Petzold A."/>
            <person name="Downie B.R."/>
            <person name="Koch P."/>
            <person name="Platzer M."/>
        </authorList>
    </citation>
    <scope>NUCLEOTIDE SEQUENCE [LARGE SCALE GENOMIC DNA]</scope>
    <source>
        <strain evidence="6">GRZ</strain>
    </source>
</reference>
<evidence type="ECO:0000256" key="1">
    <source>
        <dbReference type="ARBA" id="ARBA00010879"/>
    </source>
</evidence>
<reference evidence="6" key="3">
    <citation type="submission" date="2025-09" db="UniProtKB">
        <authorList>
            <consortium name="Ensembl"/>
        </authorList>
    </citation>
    <scope>IDENTIFICATION</scope>
</reference>
<sequence length="967" mass="108993">MEQIGYKNVILADGSVRNMAVHKDEQGILYIKGAENLISLKDLVKITKDPALHVSFLGELDMDSLIKEQLEKTSLDPHKLREIIQKGNWATHKNDCGRVKEQCIIKGAMPAREKQYPIREGRDEIRCTLAELKEKGIIEEKDTLSTCLPIQAVPKPDGTYRLVHNLKGLNRVTPHDVRKTFDPYMQLRTMPIKKYKTCIDLANGFWSVPLAQESRAKTGFTFEGKHFQWCVLPMGWVNAANKFQGVVQSYLEGLPVVQYIDDIFFTHDCESEHLKTLDEVVTRLTCAGFKLNLKKSQLGRTKVTFLGFEVSDSVSVPFTYLQNITPPHDLLTLEGVIGQLQYISSNVRDFRNIIDPIMSLKKGLRTKVGQKLVTHNRKLSSQELETYQAVMVKIGANLVNLSNREHHEPLAVRVIVGQDFTECLFQNYDSKSLITCKGYKLAPTETRYTPSEKVLTTLMKHKDMMFALAGSQKIIIQSTDYMIKELRKDLLPQARAVLPRWAKWEMLLANPQIHVEGETKLKPDRKEVVKAIKPEAVYYTDGSKKTADADFCKWGFVRLLKDRKYQQAGQTVGSAQTAELTAVVMALADACKLKLKSVRLVTDSKYVKDGLDDHLAFWEAKDFQKTDGERLEHADLWTLVSCYKKKLQIQVTHVNSHTNGKSEDEIGNAEVDELVQARALFLPTAFLQNRSAAADEELVTFAHKNYGHVGVLRLREIFKKENISVPKLKELTARVKATCESCKVKGGAQPVIYDHLPIMCDVPGVHFSTDVGECASRGVNGHKFFLVIKDNGPGDQSKIIPLKRVTGNTVSMALSLHLPLTCESLRSDGGPEFKNDKVSCLLESRGIRHIFSIPYESHTNGIAERAVRTIKNHILTNLSSRWDTPEGVSELNVILNMTKLKRTEKKTNPEHVSVLQKGERIWVKRGPVRKGDCIKHNVSGPFIIKDVTGNVVLTDTGLRVHPHQVIK</sequence>
<dbReference type="PROSITE" id="PS50879">
    <property type="entry name" value="RNASE_H_1"/>
    <property type="match status" value="1"/>
</dbReference>
<dbReference type="InterPro" id="IPR043128">
    <property type="entry name" value="Rev_trsase/Diguanyl_cyclase"/>
</dbReference>
<organism evidence="6 7">
    <name type="scientific">Nothobranchius furzeri</name>
    <name type="common">Turquoise killifish</name>
    <dbReference type="NCBI Taxonomy" id="105023"/>
    <lineage>
        <taxon>Eukaryota</taxon>
        <taxon>Metazoa</taxon>
        <taxon>Chordata</taxon>
        <taxon>Craniata</taxon>
        <taxon>Vertebrata</taxon>
        <taxon>Euteleostomi</taxon>
        <taxon>Actinopterygii</taxon>
        <taxon>Neopterygii</taxon>
        <taxon>Teleostei</taxon>
        <taxon>Neoteleostei</taxon>
        <taxon>Acanthomorphata</taxon>
        <taxon>Ovalentaria</taxon>
        <taxon>Atherinomorphae</taxon>
        <taxon>Cyprinodontiformes</taxon>
        <taxon>Nothobranchiidae</taxon>
        <taxon>Nothobranchius</taxon>
    </lineage>
</organism>
<dbReference type="GO" id="GO:0015074">
    <property type="term" value="P:DNA integration"/>
    <property type="evidence" value="ECO:0007669"/>
    <property type="project" value="InterPro"/>
</dbReference>
<evidence type="ECO:0000313" key="6">
    <source>
        <dbReference type="Ensembl" id="ENSNFUP00015049870.1"/>
    </source>
</evidence>
<dbReference type="GO" id="GO:0004523">
    <property type="term" value="F:RNA-DNA hybrid ribonuclease activity"/>
    <property type="evidence" value="ECO:0007669"/>
    <property type="project" value="UniProtKB-EC"/>
</dbReference>
<dbReference type="Gene3D" id="3.10.10.10">
    <property type="entry name" value="HIV Type 1 Reverse Transcriptase, subunit A, domain 1"/>
    <property type="match status" value="1"/>
</dbReference>
<dbReference type="PANTHER" id="PTHR33064:SF29">
    <property type="entry name" value="PEPTIDASE A2 DOMAIN-CONTAINING PROTEIN-RELATED"/>
    <property type="match status" value="1"/>
</dbReference>
<comment type="similarity">
    <text evidence="1">Belongs to the beta type-B retroviral polymerase family. HERV class-II K(HML-2) pol subfamily.</text>
</comment>
<dbReference type="PROSITE" id="PS50994">
    <property type="entry name" value="INTEGRASE"/>
    <property type="match status" value="1"/>
</dbReference>
<dbReference type="Gene3D" id="3.30.70.270">
    <property type="match status" value="1"/>
</dbReference>
<dbReference type="Gene3D" id="3.30.420.10">
    <property type="entry name" value="Ribonuclease H-like superfamily/Ribonuclease H"/>
    <property type="match status" value="2"/>
</dbReference>
<dbReference type="InterPro" id="IPR036397">
    <property type="entry name" value="RNaseH_sf"/>
</dbReference>
<evidence type="ECO:0000259" key="5">
    <source>
        <dbReference type="PROSITE" id="PS50994"/>
    </source>
</evidence>
<reference evidence="6" key="2">
    <citation type="submission" date="2025-08" db="UniProtKB">
        <authorList>
            <consortium name="Ensembl"/>
        </authorList>
    </citation>
    <scope>IDENTIFICATION</scope>
</reference>
<dbReference type="Pfam" id="PF00075">
    <property type="entry name" value="RNase_H"/>
    <property type="match status" value="1"/>
</dbReference>
<dbReference type="SUPFAM" id="SSF56672">
    <property type="entry name" value="DNA/RNA polymerases"/>
    <property type="match status" value="1"/>
</dbReference>
<dbReference type="GO" id="GO:0003676">
    <property type="term" value="F:nucleic acid binding"/>
    <property type="evidence" value="ECO:0007669"/>
    <property type="project" value="InterPro"/>
</dbReference>
<dbReference type="InterPro" id="IPR012337">
    <property type="entry name" value="RNaseH-like_sf"/>
</dbReference>
<evidence type="ECO:0000259" key="4">
    <source>
        <dbReference type="PROSITE" id="PS50879"/>
    </source>
</evidence>
<dbReference type="AlphaFoldDB" id="A0A8C6PY54"/>
<dbReference type="PROSITE" id="PS50878">
    <property type="entry name" value="RT_POL"/>
    <property type="match status" value="1"/>
</dbReference>
<protein>
    <recommendedName>
        <fullName evidence="2">ribonuclease H</fullName>
        <ecNumber evidence="2">3.1.26.4</ecNumber>
    </recommendedName>
</protein>
<evidence type="ECO:0000256" key="2">
    <source>
        <dbReference type="ARBA" id="ARBA00012180"/>
    </source>
</evidence>
<evidence type="ECO:0000313" key="7">
    <source>
        <dbReference type="Proteomes" id="UP000694548"/>
    </source>
</evidence>
<dbReference type="SUPFAM" id="SSF53098">
    <property type="entry name" value="Ribonuclease H-like"/>
    <property type="match status" value="2"/>
</dbReference>
<keyword evidence="7" id="KW-1185">Reference proteome</keyword>
<feature type="domain" description="Integrase catalytic" evidence="5">
    <location>
        <begin position="759"/>
        <end position="917"/>
    </location>
</feature>
<dbReference type="Pfam" id="PF00078">
    <property type="entry name" value="RVT_1"/>
    <property type="match status" value="1"/>
</dbReference>
<dbReference type="InterPro" id="IPR051320">
    <property type="entry name" value="Viral_Replic_Matur_Polypro"/>
</dbReference>
<dbReference type="InterPro" id="IPR043502">
    <property type="entry name" value="DNA/RNA_pol_sf"/>
</dbReference>
<dbReference type="GeneTree" id="ENSGT00940000177818"/>
<dbReference type="InterPro" id="IPR000477">
    <property type="entry name" value="RT_dom"/>
</dbReference>
<accession>A0A8C6PY54</accession>
<dbReference type="EC" id="3.1.26.4" evidence="2"/>
<name>A0A8C6PY54_NOTFU</name>